<evidence type="ECO:0000313" key="3">
    <source>
        <dbReference type="Proteomes" id="UP000031443"/>
    </source>
</evidence>
<dbReference type="PANTHER" id="PTHR10513">
    <property type="entry name" value="DEOXYNUCLEOSIDE KINASE"/>
    <property type="match status" value="1"/>
</dbReference>
<evidence type="ECO:0000313" key="2">
    <source>
        <dbReference type="EMBL" id="EMP34829.1"/>
    </source>
</evidence>
<keyword evidence="3" id="KW-1185">Reference proteome</keyword>
<gene>
    <name evidence="2" type="ORF">UY3_08015</name>
</gene>
<dbReference type="GO" id="GO:0006120">
    <property type="term" value="P:mitochondrial electron transport, NADH to ubiquinone"/>
    <property type="evidence" value="ECO:0007669"/>
    <property type="project" value="TreeGrafter"/>
</dbReference>
<dbReference type="PANTHER" id="PTHR10513:SF15">
    <property type="entry name" value="NADH DEHYDROGENASE [UBIQUINONE] 1 ALPHA SUBCOMPLEX SUBUNIT 10, MITOCHONDRIAL"/>
    <property type="match status" value="1"/>
</dbReference>
<name>M7BCE9_CHEMY</name>
<proteinExistence type="predicted"/>
<dbReference type="STRING" id="8469.M7BCE9"/>
<evidence type="ECO:0000259" key="1">
    <source>
        <dbReference type="Pfam" id="PF01712"/>
    </source>
</evidence>
<protein>
    <submittedName>
        <fullName evidence="2">NADH dehydrogenase [ubiquinone] 1 alpha subcomplex subunit 10</fullName>
    </submittedName>
</protein>
<dbReference type="InterPro" id="IPR050566">
    <property type="entry name" value="Deoxyribonucleoside_kinase"/>
</dbReference>
<dbReference type="EMBL" id="KB531133">
    <property type="protein sequence ID" value="EMP34829.1"/>
    <property type="molecule type" value="Genomic_DNA"/>
</dbReference>
<organism evidence="2 3">
    <name type="scientific">Chelonia mydas</name>
    <name type="common">Green sea-turtle</name>
    <name type="synonym">Chelonia agassizi</name>
    <dbReference type="NCBI Taxonomy" id="8469"/>
    <lineage>
        <taxon>Eukaryota</taxon>
        <taxon>Metazoa</taxon>
        <taxon>Chordata</taxon>
        <taxon>Craniata</taxon>
        <taxon>Vertebrata</taxon>
        <taxon>Euteleostomi</taxon>
        <taxon>Archelosauria</taxon>
        <taxon>Testudinata</taxon>
        <taxon>Testudines</taxon>
        <taxon>Cryptodira</taxon>
        <taxon>Durocryptodira</taxon>
        <taxon>Americhelydia</taxon>
        <taxon>Chelonioidea</taxon>
        <taxon>Cheloniidae</taxon>
        <taxon>Chelonia</taxon>
    </lineage>
</organism>
<dbReference type="InterPro" id="IPR027417">
    <property type="entry name" value="P-loop_NTPase"/>
</dbReference>
<dbReference type="GO" id="GO:0005739">
    <property type="term" value="C:mitochondrion"/>
    <property type="evidence" value="ECO:0007669"/>
    <property type="project" value="GOC"/>
</dbReference>
<dbReference type="SUPFAM" id="SSF52540">
    <property type="entry name" value="P-loop containing nucleoside triphosphate hydrolases"/>
    <property type="match status" value="1"/>
</dbReference>
<dbReference type="InterPro" id="IPR031314">
    <property type="entry name" value="DNK_dom"/>
</dbReference>
<dbReference type="Pfam" id="PF01712">
    <property type="entry name" value="dNK"/>
    <property type="match status" value="1"/>
</dbReference>
<keyword evidence="2" id="KW-0830">Ubiquinone</keyword>
<dbReference type="Proteomes" id="UP000031443">
    <property type="component" value="Unassembled WGS sequence"/>
</dbReference>
<sequence length="270" mass="30161">MAGVRVLTRSTCINLTASVGQRLKESKRQYFSRLVQKGYDRAMLQCRAKIKELRQVNHKTREADCRSGASPKTCWFYKELDAILGGDPTSIAKSPVDTLEGTEAVERGPKPEDEVIDEEVELDDNVELPHFNSRSFSAAEDPERLKDVPLKCCRRPGATEGTGSSASGSSSLIKVRASSLLEPSTQKLVTIFNVLEDWPCVDHYNEVKGISICEFLPPHLVIYVDVPVSEVQKRIQEKGKPHEKKVSPAYLQSIEDVYKKSFLPEIRLAA</sequence>
<reference evidence="3" key="1">
    <citation type="journal article" date="2013" name="Nat. Genet.">
        <title>The draft genomes of soft-shell turtle and green sea turtle yield insights into the development and evolution of the turtle-specific body plan.</title>
        <authorList>
            <person name="Wang Z."/>
            <person name="Pascual-Anaya J."/>
            <person name="Zadissa A."/>
            <person name="Li W."/>
            <person name="Niimura Y."/>
            <person name="Huang Z."/>
            <person name="Li C."/>
            <person name="White S."/>
            <person name="Xiong Z."/>
            <person name="Fang D."/>
            <person name="Wang B."/>
            <person name="Ming Y."/>
            <person name="Chen Y."/>
            <person name="Zheng Y."/>
            <person name="Kuraku S."/>
            <person name="Pignatelli M."/>
            <person name="Herrero J."/>
            <person name="Beal K."/>
            <person name="Nozawa M."/>
            <person name="Li Q."/>
            <person name="Wang J."/>
            <person name="Zhang H."/>
            <person name="Yu L."/>
            <person name="Shigenobu S."/>
            <person name="Wang J."/>
            <person name="Liu J."/>
            <person name="Flicek P."/>
            <person name="Searle S."/>
            <person name="Wang J."/>
            <person name="Kuratani S."/>
            <person name="Yin Y."/>
            <person name="Aken B."/>
            <person name="Zhang G."/>
            <person name="Irie N."/>
        </authorList>
    </citation>
    <scope>NUCLEOTIDE SEQUENCE [LARGE SCALE GENOMIC DNA]</scope>
</reference>
<accession>M7BCE9</accession>
<dbReference type="Gene3D" id="3.40.50.300">
    <property type="entry name" value="P-loop containing nucleotide triphosphate hydrolases"/>
    <property type="match status" value="1"/>
</dbReference>
<dbReference type="AlphaFoldDB" id="M7BCE9"/>
<feature type="domain" description="Deoxynucleoside kinase" evidence="1">
    <location>
        <begin position="202"/>
        <end position="261"/>
    </location>
</feature>